<dbReference type="PROSITE" id="PS00139">
    <property type="entry name" value="THIOL_PROTEASE_CYS"/>
    <property type="match status" value="1"/>
</dbReference>
<dbReference type="AlphaFoldDB" id="A0A421F082"/>
<dbReference type="InterPro" id="IPR000169">
    <property type="entry name" value="Pept_cys_AS"/>
</dbReference>
<name>A0A421F082_9STRA</name>
<reference evidence="6 7" key="1">
    <citation type="submission" date="2018-07" db="EMBL/GenBank/DDBJ databases">
        <title>Genome sequencing of oomycete isolates from Chile give support for New Zealand origin for Phytophthora kernoviae and make available the first Nothophytophthora sp. genome.</title>
        <authorList>
            <person name="Studholme D.J."/>
            <person name="Sanfuentes E."/>
            <person name="Panda P."/>
            <person name="Hill R."/>
            <person name="Sambles C."/>
            <person name="Grant M."/>
            <person name="Williams N.M."/>
            <person name="Mcdougal R.L."/>
        </authorList>
    </citation>
    <scope>NUCLEOTIDE SEQUENCE [LARGE SCALE GENOMIC DNA]</scope>
    <source>
        <strain evidence="6">Chile2</strain>
    </source>
</reference>
<dbReference type="InterPro" id="IPR013128">
    <property type="entry name" value="Peptidase_C1A"/>
</dbReference>
<dbReference type="SMART" id="SM00645">
    <property type="entry name" value="Pept_C1"/>
    <property type="match status" value="1"/>
</dbReference>
<dbReference type="PRINTS" id="PR00705">
    <property type="entry name" value="PAPAIN"/>
</dbReference>
<evidence type="ECO:0000259" key="4">
    <source>
        <dbReference type="SMART" id="SM00645"/>
    </source>
</evidence>
<dbReference type="GO" id="GO:0008234">
    <property type="term" value="F:cysteine-type peptidase activity"/>
    <property type="evidence" value="ECO:0007669"/>
    <property type="project" value="InterPro"/>
</dbReference>
<feature type="domain" description="Cathepsin propeptide inhibitor" evidence="5">
    <location>
        <begin position="234"/>
        <end position="298"/>
    </location>
</feature>
<dbReference type="Pfam" id="PF08246">
    <property type="entry name" value="Inhibitor_I29"/>
    <property type="match status" value="1"/>
</dbReference>
<feature type="domain" description="Peptidase C1A papain C-terminal" evidence="4">
    <location>
        <begin position="327"/>
        <end position="547"/>
    </location>
</feature>
<evidence type="ECO:0008006" key="8">
    <source>
        <dbReference type="Google" id="ProtNLM"/>
    </source>
</evidence>
<dbReference type="CDD" id="cd02248">
    <property type="entry name" value="Peptidase_C1A"/>
    <property type="match status" value="1"/>
</dbReference>
<dbReference type="NCBIfam" id="TIGR01571">
    <property type="entry name" value="A_thal_Cys_rich"/>
    <property type="match status" value="1"/>
</dbReference>
<evidence type="ECO:0000259" key="5">
    <source>
        <dbReference type="SMART" id="SM00848"/>
    </source>
</evidence>
<comment type="caution">
    <text evidence="6">The sequence shown here is derived from an EMBL/GenBank/DDBJ whole genome shotgun (WGS) entry which is preliminary data.</text>
</comment>
<accession>A0A421F082</accession>
<dbReference type="Pfam" id="PF00112">
    <property type="entry name" value="Peptidase_C1"/>
    <property type="match status" value="1"/>
</dbReference>
<gene>
    <name evidence="6" type="ORF">BBI17_009559</name>
</gene>
<dbReference type="GO" id="GO:0006508">
    <property type="term" value="P:proteolysis"/>
    <property type="evidence" value="ECO:0007669"/>
    <property type="project" value="InterPro"/>
</dbReference>
<protein>
    <recommendedName>
        <fullName evidence="8">Peptidase C1A papain C-terminal domain-containing protein</fullName>
    </recommendedName>
</protein>
<comment type="similarity">
    <text evidence="1">Belongs to the peptidase C1 family.</text>
</comment>
<evidence type="ECO:0000256" key="2">
    <source>
        <dbReference type="ARBA" id="ARBA00023145"/>
    </source>
</evidence>
<dbReference type="Gene3D" id="3.90.70.10">
    <property type="entry name" value="Cysteine proteinases"/>
    <property type="match status" value="1"/>
</dbReference>
<evidence type="ECO:0000256" key="3">
    <source>
        <dbReference type="ARBA" id="ARBA00023157"/>
    </source>
</evidence>
<dbReference type="SMART" id="SM00848">
    <property type="entry name" value="Inhibitor_I29"/>
    <property type="match status" value="1"/>
</dbReference>
<sequence length="574" mass="62754">MQLPTPGTPVEKQCTFVYPNKLERGEGVDHNGITVGHWATGLFNCFDDCIPNGFMAFLCPVISVAQISVRLGLARYALLTGMHVALYLLGIVAAASADPVLLCLCVAAEMFTTIGVIRLRFQIRRLFSIPGGIVEDVAVAIVCRPCTIAQMATHIEAYHPSQCMFRARSTFPGYVTPVRSLGIVKSSMNESIASESERSKRIKNATAALSSTTALTTDLPSSLTSAQQLQWEAFVDYALEFEKPYRYFSNAEPFVLAKFQAFTTNYERINVHNAAFERGEYSFTLGLNPLADLSDAEYQQLLGYRASASPSSQAVETFTAPESLEDLPDTWDWRQHNVVNPVKNQGQCGSCWAFSAVAAMECAYALSTGTLESFSEQELVDCTLGGIDTCNHGGEMSEGYEEIITHHGGKIDKEDDYQYTAESKGVCNAKDDKAVGHFTSYANVTSGDENALQAAIATKGVQAVAIDASSFTFQLYHHGVYSWPLCGNAPDALDHGVAAAGYGVYKKKDFWLVKNSWGDSWGMKGYIMMSRNKDNQCGIATDATYPIMTKEEGEVVQEKHLTLVDEVTELASIM</sequence>
<dbReference type="Pfam" id="PF04749">
    <property type="entry name" value="PLAC8"/>
    <property type="match status" value="1"/>
</dbReference>
<dbReference type="InterPro" id="IPR039417">
    <property type="entry name" value="Peptidase_C1A_papain-like"/>
</dbReference>
<evidence type="ECO:0000313" key="6">
    <source>
        <dbReference type="EMBL" id="RLN13973.1"/>
    </source>
</evidence>
<dbReference type="Proteomes" id="UP000285883">
    <property type="component" value="Unassembled WGS sequence"/>
</dbReference>
<dbReference type="InterPro" id="IPR013201">
    <property type="entry name" value="Prot_inhib_I29"/>
</dbReference>
<dbReference type="EMBL" id="MAYM02001679">
    <property type="protein sequence ID" value="RLN13973.1"/>
    <property type="molecule type" value="Genomic_DNA"/>
</dbReference>
<dbReference type="InterPro" id="IPR000668">
    <property type="entry name" value="Peptidase_C1A_C"/>
</dbReference>
<evidence type="ECO:0000313" key="7">
    <source>
        <dbReference type="Proteomes" id="UP000285883"/>
    </source>
</evidence>
<dbReference type="PANTHER" id="PTHR12411">
    <property type="entry name" value="CYSTEINE PROTEASE FAMILY C1-RELATED"/>
    <property type="match status" value="1"/>
</dbReference>
<dbReference type="PROSITE" id="PS00639">
    <property type="entry name" value="THIOL_PROTEASE_HIS"/>
    <property type="match status" value="1"/>
</dbReference>
<dbReference type="SUPFAM" id="SSF54001">
    <property type="entry name" value="Cysteine proteinases"/>
    <property type="match status" value="1"/>
</dbReference>
<organism evidence="6 7">
    <name type="scientific">Phytophthora kernoviae</name>
    <dbReference type="NCBI Taxonomy" id="325452"/>
    <lineage>
        <taxon>Eukaryota</taxon>
        <taxon>Sar</taxon>
        <taxon>Stramenopiles</taxon>
        <taxon>Oomycota</taxon>
        <taxon>Peronosporomycetes</taxon>
        <taxon>Peronosporales</taxon>
        <taxon>Peronosporaceae</taxon>
        <taxon>Phytophthora</taxon>
    </lineage>
</organism>
<keyword evidence="2" id="KW-0865">Zymogen</keyword>
<dbReference type="InterPro" id="IPR006461">
    <property type="entry name" value="PLAC_motif_containing"/>
</dbReference>
<proteinExistence type="inferred from homology"/>
<dbReference type="FunFam" id="3.90.70.10:FF:000039">
    <property type="entry name" value="Cysteine proteinase 2, putative"/>
    <property type="match status" value="1"/>
</dbReference>
<dbReference type="InterPro" id="IPR025661">
    <property type="entry name" value="Pept_asp_AS"/>
</dbReference>
<keyword evidence="3" id="KW-1015">Disulfide bond</keyword>
<dbReference type="PROSITE" id="PS00640">
    <property type="entry name" value="THIOL_PROTEASE_ASN"/>
    <property type="match status" value="1"/>
</dbReference>
<dbReference type="InterPro" id="IPR025660">
    <property type="entry name" value="Pept_his_AS"/>
</dbReference>
<dbReference type="InterPro" id="IPR038765">
    <property type="entry name" value="Papain-like_cys_pep_sf"/>
</dbReference>
<evidence type="ECO:0000256" key="1">
    <source>
        <dbReference type="ARBA" id="ARBA00008455"/>
    </source>
</evidence>